<protein>
    <recommendedName>
        <fullName evidence="1">CSD domain-containing protein</fullName>
    </recommendedName>
</protein>
<organism evidence="2 3">
    <name type="scientific">Cymbomonas tetramitiformis</name>
    <dbReference type="NCBI Taxonomy" id="36881"/>
    <lineage>
        <taxon>Eukaryota</taxon>
        <taxon>Viridiplantae</taxon>
        <taxon>Chlorophyta</taxon>
        <taxon>Pyramimonadophyceae</taxon>
        <taxon>Pyramimonadales</taxon>
        <taxon>Pyramimonadaceae</taxon>
        <taxon>Cymbomonas</taxon>
    </lineage>
</organism>
<proteinExistence type="predicted"/>
<evidence type="ECO:0000259" key="1">
    <source>
        <dbReference type="PROSITE" id="PS51857"/>
    </source>
</evidence>
<feature type="domain" description="CSD" evidence="1">
    <location>
        <begin position="75"/>
        <end position="149"/>
    </location>
</feature>
<dbReference type="AlphaFoldDB" id="A0AAE0KTH0"/>
<accession>A0AAE0KTH0</accession>
<dbReference type="Gene3D" id="2.40.50.140">
    <property type="entry name" value="Nucleic acid-binding proteins"/>
    <property type="match status" value="1"/>
</dbReference>
<dbReference type="EMBL" id="LGRX02018154">
    <property type="protein sequence ID" value="KAK3260118.1"/>
    <property type="molecule type" value="Genomic_DNA"/>
</dbReference>
<keyword evidence="3" id="KW-1185">Reference proteome</keyword>
<reference evidence="2 3" key="1">
    <citation type="journal article" date="2015" name="Genome Biol. Evol.">
        <title>Comparative Genomics of a Bacterivorous Green Alga Reveals Evolutionary Causalities and Consequences of Phago-Mixotrophic Mode of Nutrition.</title>
        <authorList>
            <person name="Burns J.A."/>
            <person name="Paasch A."/>
            <person name="Narechania A."/>
            <person name="Kim E."/>
        </authorList>
    </citation>
    <scope>NUCLEOTIDE SEQUENCE [LARGE SCALE GENOMIC DNA]</scope>
    <source>
        <strain evidence="2 3">PLY_AMNH</strain>
    </source>
</reference>
<gene>
    <name evidence="2" type="ORF">CYMTET_30911</name>
</gene>
<dbReference type="InterPro" id="IPR002059">
    <property type="entry name" value="CSP_DNA-bd"/>
</dbReference>
<comment type="caution">
    <text evidence="2">The sequence shown here is derived from an EMBL/GenBank/DDBJ whole genome shotgun (WGS) entry which is preliminary data.</text>
</comment>
<dbReference type="SUPFAM" id="SSF50249">
    <property type="entry name" value="Nucleic acid-binding proteins"/>
    <property type="match status" value="1"/>
</dbReference>
<sequence length="170" mass="18797">MRCSKFFLFQNSSFVISRVLSHYGNLPTQIIRPFSKSGDTQCASPRPDAAQLPSKLAEGTRLCGSKPRIITRRRPLEGTVVRWNEWNGIGLIEVHGRASASEDKCIYVHHSQLKNTARMSNACLSPGQKVEFRLGRDGRGRLRAEHVTASEGRILEGCHNLTAGDLPGLS</sequence>
<dbReference type="Proteomes" id="UP001190700">
    <property type="component" value="Unassembled WGS sequence"/>
</dbReference>
<dbReference type="PROSITE" id="PS51857">
    <property type="entry name" value="CSD_2"/>
    <property type="match status" value="1"/>
</dbReference>
<evidence type="ECO:0000313" key="3">
    <source>
        <dbReference type="Proteomes" id="UP001190700"/>
    </source>
</evidence>
<name>A0AAE0KTH0_9CHLO</name>
<evidence type="ECO:0000313" key="2">
    <source>
        <dbReference type="EMBL" id="KAK3260118.1"/>
    </source>
</evidence>
<dbReference type="GO" id="GO:0003676">
    <property type="term" value="F:nucleic acid binding"/>
    <property type="evidence" value="ECO:0007669"/>
    <property type="project" value="InterPro"/>
</dbReference>
<dbReference type="InterPro" id="IPR012340">
    <property type="entry name" value="NA-bd_OB-fold"/>
</dbReference>